<feature type="transmembrane region" description="Helical" evidence="1">
    <location>
        <begin position="175"/>
        <end position="197"/>
    </location>
</feature>
<feature type="transmembrane region" description="Helical" evidence="1">
    <location>
        <begin position="9"/>
        <end position="30"/>
    </location>
</feature>
<gene>
    <name evidence="2" type="ORF">CPB83DRAFT_861963</name>
</gene>
<feature type="transmembrane region" description="Helical" evidence="1">
    <location>
        <begin position="147"/>
        <end position="169"/>
    </location>
</feature>
<evidence type="ECO:0000256" key="1">
    <source>
        <dbReference type="SAM" id="Phobius"/>
    </source>
</evidence>
<proteinExistence type="predicted"/>
<feature type="transmembrane region" description="Helical" evidence="1">
    <location>
        <begin position="50"/>
        <end position="70"/>
    </location>
</feature>
<dbReference type="Proteomes" id="UP000807306">
    <property type="component" value="Unassembled WGS sequence"/>
</dbReference>
<dbReference type="OrthoDB" id="5586934at2759"/>
<evidence type="ECO:0000313" key="2">
    <source>
        <dbReference type="EMBL" id="KAF9524033.1"/>
    </source>
</evidence>
<sequence>MADTWKDGILLKIVNVLCYFLFLGSNIYTVAGPSSIYYYGKETYVTPAPWAFLIWTAIHLLLLGTIIYQFFPNGKRVVVDGVSWRLPLLAVLNAIYVNLWSRHYFIPAFILALFVSSTVTHIYYIVKKYHASESWGDELFIHLPFSLYHGWTTVLVVLTAFEAFGVNAHTHRAGIWTKVFVFLALFFLEGTAATYAFSTPEGDLPASIAIAWSLWAIFAHQHSSSFIHWSSLVFAILSVIWVAKGAYGLSQRGRISLSDEESRPLIH</sequence>
<dbReference type="EMBL" id="MU157906">
    <property type="protein sequence ID" value="KAF9524033.1"/>
    <property type="molecule type" value="Genomic_DNA"/>
</dbReference>
<evidence type="ECO:0000313" key="3">
    <source>
        <dbReference type="Proteomes" id="UP000807306"/>
    </source>
</evidence>
<reference evidence="2" key="1">
    <citation type="submission" date="2020-11" db="EMBL/GenBank/DDBJ databases">
        <authorList>
            <consortium name="DOE Joint Genome Institute"/>
            <person name="Ahrendt S."/>
            <person name="Riley R."/>
            <person name="Andreopoulos W."/>
            <person name="Labutti K."/>
            <person name="Pangilinan J."/>
            <person name="Ruiz-Duenas F.J."/>
            <person name="Barrasa J.M."/>
            <person name="Sanchez-Garcia M."/>
            <person name="Camarero S."/>
            <person name="Miyauchi S."/>
            <person name="Serrano A."/>
            <person name="Linde D."/>
            <person name="Babiker R."/>
            <person name="Drula E."/>
            <person name="Ayuso-Fernandez I."/>
            <person name="Pacheco R."/>
            <person name="Padilla G."/>
            <person name="Ferreira P."/>
            <person name="Barriuso J."/>
            <person name="Kellner H."/>
            <person name="Castanera R."/>
            <person name="Alfaro M."/>
            <person name="Ramirez L."/>
            <person name="Pisabarro A.G."/>
            <person name="Kuo A."/>
            <person name="Tritt A."/>
            <person name="Lipzen A."/>
            <person name="He G."/>
            <person name="Yan M."/>
            <person name="Ng V."/>
            <person name="Cullen D."/>
            <person name="Martin F."/>
            <person name="Rosso M.-N."/>
            <person name="Henrissat B."/>
            <person name="Hibbett D."/>
            <person name="Martinez A.T."/>
            <person name="Grigoriev I.V."/>
        </authorList>
    </citation>
    <scope>NUCLEOTIDE SEQUENCE</scope>
    <source>
        <strain evidence="2">CBS 506.95</strain>
    </source>
</reference>
<protein>
    <submittedName>
        <fullName evidence="2">Uncharacterized protein</fullName>
    </submittedName>
</protein>
<keyword evidence="1" id="KW-0472">Membrane</keyword>
<dbReference type="AlphaFoldDB" id="A0A9P6E7E7"/>
<accession>A0A9P6E7E7</accession>
<keyword evidence="1" id="KW-0812">Transmembrane</keyword>
<keyword evidence="3" id="KW-1185">Reference proteome</keyword>
<feature type="transmembrane region" description="Helical" evidence="1">
    <location>
        <begin position="226"/>
        <end position="247"/>
    </location>
</feature>
<keyword evidence="1" id="KW-1133">Transmembrane helix</keyword>
<feature type="transmembrane region" description="Helical" evidence="1">
    <location>
        <begin position="105"/>
        <end position="126"/>
    </location>
</feature>
<comment type="caution">
    <text evidence="2">The sequence shown here is derived from an EMBL/GenBank/DDBJ whole genome shotgun (WGS) entry which is preliminary data.</text>
</comment>
<name>A0A9P6E7E7_9AGAR</name>
<organism evidence="2 3">
    <name type="scientific">Crepidotus variabilis</name>
    <dbReference type="NCBI Taxonomy" id="179855"/>
    <lineage>
        <taxon>Eukaryota</taxon>
        <taxon>Fungi</taxon>
        <taxon>Dikarya</taxon>
        <taxon>Basidiomycota</taxon>
        <taxon>Agaricomycotina</taxon>
        <taxon>Agaricomycetes</taxon>
        <taxon>Agaricomycetidae</taxon>
        <taxon>Agaricales</taxon>
        <taxon>Agaricineae</taxon>
        <taxon>Crepidotaceae</taxon>
        <taxon>Crepidotus</taxon>
    </lineage>
</organism>